<evidence type="ECO:0000313" key="4">
    <source>
        <dbReference type="Proteomes" id="UP000887116"/>
    </source>
</evidence>
<dbReference type="EC" id="1.5.5.2" evidence="1"/>
<keyword evidence="1" id="KW-0285">Flavoprotein</keyword>
<dbReference type="Proteomes" id="UP000887116">
    <property type="component" value="Unassembled WGS sequence"/>
</dbReference>
<dbReference type="Gene3D" id="3.20.20.220">
    <property type="match status" value="1"/>
</dbReference>
<comment type="catalytic activity">
    <reaction evidence="1">
        <text>L-proline + a quinone = (S)-1-pyrroline-5-carboxylate + a quinol + H(+)</text>
        <dbReference type="Rhea" id="RHEA:23784"/>
        <dbReference type="ChEBI" id="CHEBI:15378"/>
        <dbReference type="ChEBI" id="CHEBI:17388"/>
        <dbReference type="ChEBI" id="CHEBI:24646"/>
        <dbReference type="ChEBI" id="CHEBI:60039"/>
        <dbReference type="ChEBI" id="CHEBI:132124"/>
        <dbReference type="EC" id="1.5.5.2"/>
    </reaction>
</comment>
<dbReference type="PANTHER" id="PTHR13914:SF0">
    <property type="entry name" value="PROLINE DEHYDROGENASE 1, MITOCHONDRIAL"/>
    <property type="match status" value="1"/>
</dbReference>
<dbReference type="PANTHER" id="PTHR13914">
    <property type="entry name" value="PROLINE OXIDASE"/>
    <property type="match status" value="1"/>
</dbReference>
<dbReference type="InterPro" id="IPR015659">
    <property type="entry name" value="Proline_oxidase"/>
</dbReference>
<comment type="similarity">
    <text evidence="1">Belongs to the proline oxidase family.</text>
</comment>
<dbReference type="GO" id="GO:0010133">
    <property type="term" value="P:L-proline catabolic process to L-glutamate"/>
    <property type="evidence" value="ECO:0007669"/>
    <property type="project" value="TreeGrafter"/>
</dbReference>
<gene>
    <name evidence="3" type="primary">PRODH</name>
    <name evidence="3" type="ORF">TNCT_365511</name>
</gene>
<name>A0A8X6KVK4_TRICU</name>
<keyword evidence="4" id="KW-1185">Reference proteome</keyword>
<evidence type="ECO:0000256" key="1">
    <source>
        <dbReference type="RuleBase" id="RU364054"/>
    </source>
</evidence>
<evidence type="ECO:0000256" key="2">
    <source>
        <dbReference type="SAM" id="SignalP"/>
    </source>
</evidence>
<comment type="caution">
    <text evidence="3">The sequence shown here is derived from an EMBL/GenBank/DDBJ whole genome shotgun (WGS) entry which is preliminary data.</text>
</comment>
<keyword evidence="1" id="KW-0560">Oxidoreductase</keyword>
<dbReference type="GO" id="GO:0071949">
    <property type="term" value="F:FAD binding"/>
    <property type="evidence" value="ECO:0007669"/>
    <property type="project" value="TreeGrafter"/>
</dbReference>
<dbReference type="GO" id="GO:0004657">
    <property type="term" value="F:proline dehydrogenase activity"/>
    <property type="evidence" value="ECO:0007669"/>
    <property type="project" value="UniProtKB-EC"/>
</dbReference>
<feature type="signal peptide" evidence="2">
    <location>
        <begin position="1"/>
        <end position="16"/>
    </location>
</feature>
<sequence length="89" mass="10378">MLLQIKFFLILPSVWCRLQLLKLGKRLLGPTLFHAFMKQTFYGHFVAGQDEKEILPVIRHMHSFGVKSILDYSAEEDLSEQQALEAEMR</sequence>
<keyword evidence="2" id="KW-0732">Signal</keyword>
<comment type="cofactor">
    <cofactor evidence="1">
        <name>FAD</name>
        <dbReference type="ChEBI" id="CHEBI:57692"/>
    </cofactor>
</comment>
<keyword evidence="1" id="KW-0274">FAD</keyword>
<reference evidence="3" key="1">
    <citation type="submission" date="2020-07" db="EMBL/GenBank/DDBJ databases">
        <title>Multicomponent nature underlies the extraordinary mechanical properties of spider dragline silk.</title>
        <authorList>
            <person name="Kono N."/>
            <person name="Nakamura H."/>
            <person name="Mori M."/>
            <person name="Yoshida Y."/>
            <person name="Ohtoshi R."/>
            <person name="Malay A.D."/>
            <person name="Moran D.A.P."/>
            <person name="Tomita M."/>
            <person name="Numata K."/>
            <person name="Arakawa K."/>
        </authorList>
    </citation>
    <scope>NUCLEOTIDE SEQUENCE</scope>
</reference>
<evidence type="ECO:0000313" key="3">
    <source>
        <dbReference type="EMBL" id="GFQ86734.1"/>
    </source>
</evidence>
<comment type="function">
    <text evidence="1">Converts proline to delta-1-pyrroline-5-carboxylate.</text>
</comment>
<protein>
    <recommendedName>
        <fullName evidence="1">Proline dehydrogenase</fullName>
        <ecNumber evidence="1">1.5.5.2</ecNumber>
    </recommendedName>
</protein>
<organism evidence="3 4">
    <name type="scientific">Trichonephila clavata</name>
    <name type="common">Joro spider</name>
    <name type="synonym">Nephila clavata</name>
    <dbReference type="NCBI Taxonomy" id="2740835"/>
    <lineage>
        <taxon>Eukaryota</taxon>
        <taxon>Metazoa</taxon>
        <taxon>Ecdysozoa</taxon>
        <taxon>Arthropoda</taxon>
        <taxon>Chelicerata</taxon>
        <taxon>Arachnida</taxon>
        <taxon>Araneae</taxon>
        <taxon>Araneomorphae</taxon>
        <taxon>Entelegynae</taxon>
        <taxon>Araneoidea</taxon>
        <taxon>Nephilidae</taxon>
        <taxon>Trichonephila</taxon>
    </lineage>
</organism>
<accession>A0A8X6KVK4</accession>
<dbReference type="EMBL" id="BMAO01023107">
    <property type="protein sequence ID" value="GFQ86734.1"/>
    <property type="molecule type" value="Genomic_DNA"/>
</dbReference>
<proteinExistence type="inferred from homology"/>
<dbReference type="AlphaFoldDB" id="A0A8X6KVK4"/>
<dbReference type="OrthoDB" id="5464at2759"/>
<dbReference type="GO" id="GO:0005739">
    <property type="term" value="C:mitochondrion"/>
    <property type="evidence" value="ECO:0007669"/>
    <property type="project" value="TreeGrafter"/>
</dbReference>
<feature type="chain" id="PRO_5036483015" description="Proline dehydrogenase" evidence="2">
    <location>
        <begin position="17"/>
        <end position="89"/>
    </location>
</feature>
<keyword evidence="1" id="KW-0642">Proline metabolism</keyword>